<dbReference type="RefSeq" id="XP_041135703.1">
    <property type="nucleotide sequence ID" value="XM_041282927.1"/>
</dbReference>
<feature type="compositionally biased region" description="Polar residues" evidence="1">
    <location>
        <begin position="104"/>
        <end position="119"/>
    </location>
</feature>
<dbReference type="GeneID" id="64576354"/>
<dbReference type="OrthoDB" id="3997174at2759"/>
<dbReference type="Proteomes" id="UP000663131">
    <property type="component" value="Chromosome 5"/>
</dbReference>
<reference evidence="2" key="1">
    <citation type="submission" date="2020-10" db="EMBL/GenBank/DDBJ databases">
        <authorList>
            <person name="Palmer J.M."/>
        </authorList>
    </citation>
    <scope>NUCLEOTIDE SEQUENCE</scope>
    <source>
        <strain evidence="2">UCD 2041</strain>
    </source>
</reference>
<dbReference type="EMBL" id="CP063133">
    <property type="protein sequence ID" value="QOU19210.1"/>
    <property type="molecule type" value="Genomic_DNA"/>
</dbReference>
<name>A0A871RAR2_DEKBR</name>
<organism evidence="2 3">
    <name type="scientific">Dekkera bruxellensis</name>
    <name type="common">Brettanomyces custersii</name>
    <dbReference type="NCBI Taxonomy" id="5007"/>
    <lineage>
        <taxon>Eukaryota</taxon>
        <taxon>Fungi</taxon>
        <taxon>Dikarya</taxon>
        <taxon>Ascomycota</taxon>
        <taxon>Saccharomycotina</taxon>
        <taxon>Pichiomycetes</taxon>
        <taxon>Pichiales</taxon>
        <taxon>Pichiaceae</taxon>
        <taxon>Brettanomyces</taxon>
    </lineage>
</organism>
<protein>
    <submittedName>
        <fullName evidence="2">Uncharacterized protein</fullName>
    </submittedName>
</protein>
<dbReference type="KEGG" id="bbrx:BRETT_004431"/>
<reference evidence="2" key="2">
    <citation type="journal article" name="BMC Genomics">
        <title>New genome assemblies reveal patterns of domestication and adaptation across Brettanomyces (Dekkera) species.</title>
        <authorList>
            <person name="Roach M.J."/>
            <person name="Borneman A.R."/>
        </authorList>
    </citation>
    <scope>NUCLEOTIDE SEQUENCE</scope>
    <source>
        <strain evidence="2">UCD 2041</strain>
    </source>
</reference>
<sequence length="234" mass="26192">MSSHSQMLQSKNISKVLVQLLQPNPEVSTSLPISISLVSLSTSQPLISCISDLYKKKMVSRTNAKKIQQDEELRSIISNEQTNEDVSVLDSEISAFRSTGGDEYTNSKGQPGSNRNANGESKKTEPLSKIEQIQKQIDYLETHFDGNYINANVDPSDNLSIISILCFKEFKSRKHSNMAGVADPWMIISFSDYLAFIYEINDQYALLLCCDSGYPKGFSIKRLENASKFLKSQL</sequence>
<evidence type="ECO:0000313" key="3">
    <source>
        <dbReference type="Proteomes" id="UP000663131"/>
    </source>
</evidence>
<evidence type="ECO:0000256" key="1">
    <source>
        <dbReference type="SAM" id="MobiDB-lite"/>
    </source>
</evidence>
<gene>
    <name evidence="2" type="ORF">BRETT_004431</name>
</gene>
<dbReference type="AlphaFoldDB" id="A0A871RAR2"/>
<proteinExistence type="predicted"/>
<feature type="region of interest" description="Disordered" evidence="1">
    <location>
        <begin position="98"/>
        <end position="127"/>
    </location>
</feature>
<evidence type="ECO:0000313" key="2">
    <source>
        <dbReference type="EMBL" id="QOU19210.1"/>
    </source>
</evidence>
<accession>A0A871RAR2</accession>